<reference evidence="2" key="1">
    <citation type="submission" date="2020-10" db="EMBL/GenBank/DDBJ databases">
        <title>Sequencing the genomes of 1000 actinobacteria strains.</title>
        <authorList>
            <person name="Klenk H.-P."/>
        </authorList>
    </citation>
    <scope>NUCLEOTIDE SEQUENCE</scope>
    <source>
        <strain evidence="2">DSM 45354</strain>
    </source>
</reference>
<name>A0A927RAX9_9ACTN</name>
<protein>
    <submittedName>
        <fullName evidence="2">Uncharacterized protein</fullName>
    </submittedName>
</protein>
<evidence type="ECO:0000313" key="2">
    <source>
        <dbReference type="EMBL" id="MBE1605520.1"/>
    </source>
</evidence>
<comment type="caution">
    <text evidence="2">The sequence shown here is derived from an EMBL/GenBank/DDBJ whole genome shotgun (WGS) entry which is preliminary data.</text>
</comment>
<gene>
    <name evidence="2" type="ORF">HEB94_002368</name>
</gene>
<proteinExistence type="predicted"/>
<dbReference type="EMBL" id="JADBEM010000001">
    <property type="protein sequence ID" value="MBE1605520.1"/>
    <property type="molecule type" value="Genomic_DNA"/>
</dbReference>
<keyword evidence="3" id="KW-1185">Reference proteome</keyword>
<dbReference type="AlphaFoldDB" id="A0A927RAX9"/>
<sequence length="33" mass="3696">MTTRSTADTIARFNEAFRRRDPGPWPPSSTTTA</sequence>
<organism evidence="2 3">
    <name type="scientific">Actinopolymorpha pittospori</name>
    <dbReference type="NCBI Taxonomy" id="648752"/>
    <lineage>
        <taxon>Bacteria</taxon>
        <taxon>Bacillati</taxon>
        <taxon>Actinomycetota</taxon>
        <taxon>Actinomycetes</taxon>
        <taxon>Propionibacteriales</taxon>
        <taxon>Actinopolymorphaceae</taxon>
        <taxon>Actinopolymorpha</taxon>
    </lineage>
</organism>
<evidence type="ECO:0000313" key="3">
    <source>
        <dbReference type="Proteomes" id="UP000638648"/>
    </source>
</evidence>
<accession>A0A927RAX9</accession>
<evidence type="ECO:0000256" key="1">
    <source>
        <dbReference type="SAM" id="MobiDB-lite"/>
    </source>
</evidence>
<feature type="region of interest" description="Disordered" evidence="1">
    <location>
        <begin position="1"/>
        <end position="33"/>
    </location>
</feature>
<dbReference type="Proteomes" id="UP000638648">
    <property type="component" value="Unassembled WGS sequence"/>
</dbReference>